<keyword evidence="3 6" id="KW-0489">Methyltransferase</keyword>
<dbReference type="Pfam" id="PF00590">
    <property type="entry name" value="TP_methylase"/>
    <property type="match status" value="1"/>
</dbReference>
<dbReference type="FunFam" id="3.40.1010.10:FF:000007">
    <property type="entry name" value="Ribosomal RNA small subunit methyltransferase I"/>
    <property type="match status" value="1"/>
</dbReference>
<comment type="subcellular location">
    <subcellularLocation>
        <location evidence="6">Cytoplasm</location>
    </subcellularLocation>
</comment>
<gene>
    <name evidence="6" type="primary">rsmI</name>
    <name evidence="8" type="ORF">HNQ65_003212</name>
</gene>
<comment type="function">
    <text evidence="6">Catalyzes the 2'-O-methylation of the ribose of cytidine 1402 (C1402) in 16S rRNA.</text>
</comment>
<dbReference type="PANTHER" id="PTHR46111:SF1">
    <property type="entry name" value="RIBOSOMAL RNA SMALL SUBUNIT METHYLTRANSFERASE I"/>
    <property type="match status" value="1"/>
</dbReference>
<evidence type="ECO:0000256" key="3">
    <source>
        <dbReference type="ARBA" id="ARBA00022603"/>
    </source>
</evidence>
<dbReference type="InterPro" id="IPR014776">
    <property type="entry name" value="4pyrrole_Mease_sub2"/>
</dbReference>
<dbReference type="Proteomes" id="UP000590740">
    <property type="component" value="Unassembled WGS sequence"/>
</dbReference>
<dbReference type="InterPro" id="IPR000878">
    <property type="entry name" value="4pyrrol_Mease"/>
</dbReference>
<dbReference type="InterPro" id="IPR008189">
    <property type="entry name" value="rRNA_ssu_MeTfrase_I"/>
</dbReference>
<dbReference type="AlphaFoldDB" id="A0A7W7YCK1"/>
<evidence type="ECO:0000313" key="9">
    <source>
        <dbReference type="Proteomes" id="UP000590740"/>
    </source>
</evidence>
<sequence length="259" mass="28051">MSLETDLPAEESPSDEVELFEPVAASGRLVPGLHLVATPIGNMRDITQRALDTLRTADLVACEDTRHSGMLLKYHDIRARLISLNEHNEAQRIPQLLDHVRQGGSVALISDAGMPTVSDPGQRLVGAAVAAGLHVEGIPGPSAVLTALAASGLPTTPFYFGGFLPHKKGARTTELTAALQRDCTSVFFESPYRLVDTLAILADAAPDRRVVVARELTKKFEEFKRGPASILLTYYQTKTPKGEITLLIAPVDPPKWLTW</sequence>
<dbReference type="CDD" id="cd11648">
    <property type="entry name" value="RsmI"/>
    <property type="match status" value="1"/>
</dbReference>
<keyword evidence="9" id="KW-1185">Reference proteome</keyword>
<dbReference type="InterPro" id="IPR018063">
    <property type="entry name" value="SAM_MeTrfase_RsmI_CS"/>
</dbReference>
<dbReference type="RefSeq" id="WP_184340606.1">
    <property type="nucleotide sequence ID" value="NZ_JACHIG010000006.1"/>
</dbReference>
<dbReference type="Gene3D" id="3.30.950.10">
    <property type="entry name" value="Methyltransferase, Cobalt-precorrin-4 Transmethylase, Domain 2"/>
    <property type="match status" value="1"/>
</dbReference>
<dbReference type="PIRSF" id="PIRSF005917">
    <property type="entry name" value="MTase_YraL"/>
    <property type="match status" value="1"/>
</dbReference>
<evidence type="ECO:0000256" key="2">
    <source>
        <dbReference type="ARBA" id="ARBA00022552"/>
    </source>
</evidence>
<keyword evidence="5 6" id="KW-0949">S-adenosyl-L-methionine</keyword>
<protein>
    <recommendedName>
        <fullName evidence="6">Ribosomal RNA small subunit methyltransferase I</fullName>
        <ecNumber evidence="6">2.1.1.198</ecNumber>
    </recommendedName>
    <alternativeName>
        <fullName evidence="6">16S rRNA 2'-O-ribose C1402 methyltransferase</fullName>
    </alternativeName>
    <alternativeName>
        <fullName evidence="6">rRNA (cytidine-2'-O-)-methyltransferase RsmI</fullName>
    </alternativeName>
</protein>
<dbReference type="PROSITE" id="PS01296">
    <property type="entry name" value="RSMI"/>
    <property type="match status" value="1"/>
</dbReference>
<evidence type="ECO:0000313" key="8">
    <source>
        <dbReference type="EMBL" id="MBB5033624.1"/>
    </source>
</evidence>
<keyword evidence="2 6" id="KW-0698">rRNA processing</keyword>
<evidence type="ECO:0000259" key="7">
    <source>
        <dbReference type="Pfam" id="PF00590"/>
    </source>
</evidence>
<reference evidence="8 9" key="1">
    <citation type="submission" date="2020-08" db="EMBL/GenBank/DDBJ databases">
        <title>Genomic Encyclopedia of Type Strains, Phase IV (KMG-IV): sequencing the most valuable type-strain genomes for metagenomic binning, comparative biology and taxonomic classification.</title>
        <authorList>
            <person name="Goeker M."/>
        </authorList>
    </citation>
    <scope>NUCLEOTIDE SEQUENCE [LARGE SCALE GENOMIC DNA]</scope>
    <source>
        <strain evidence="8 9">DSM 12252</strain>
    </source>
</reference>
<dbReference type="InterPro" id="IPR014777">
    <property type="entry name" value="4pyrrole_Mease_sub1"/>
</dbReference>
<keyword evidence="4 6" id="KW-0808">Transferase</keyword>
<dbReference type="NCBIfam" id="TIGR00096">
    <property type="entry name" value="16S rRNA (cytidine(1402)-2'-O)-methyltransferase"/>
    <property type="match status" value="1"/>
</dbReference>
<dbReference type="Gene3D" id="3.40.1010.10">
    <property type="entry name" value="Cobalt-precorrin-4 Transmethylase, Domain 1"/>
    <property type="match status" value="1"/>
</dbReference>
<dbReference type="EC" id="2.1.1.198" evidence="6"/>
<dbReference type="InterPro" id="IPR035996">
    <property type="entry name" value="4pyrrol_Methylase_sf"/>
</dbReference>
<dbReference type="HAMAP" id="MF_01877">
    <property type="entry name" value="16SrRNA_methyltr_I"/>
    <property type="match status" value="1"/>
</dbReference>
<comment type="similarity">
    <text evidence="6">Belongs to the methyltransferase superfamily. RsmI family.</text>
</comment>
<name>A0A7W7YCK1_9BACT</name>
<proteinExistence type="inferred from homology"/>
<evidence type="ECO:0000256" key="6">
    <source>
        <dbReference type="HAMAP-Rule" id="MF_01877"/>
    </source>
</evidence>
<organism evidence="8 9">
    <name type="scientific">Prosthecobacter vanneervenii</name>
    <dbReference type="NCBI Taxonomy" id="48466"/>
    <lineage>
        <taxon>Bacteria</taxon>
        <taxon>Pseudomonadati</taxon>
        <taxon>Verrucomicrobiota</taxon>
        <taxon>Verrucomicrobiia</taxon>
        <taxon>Verrucomicrobiales</taxon>
        <taxon>Verrucomicrobiaceae</taxon>
        <taxon>Prosthecobacter</taxon>
    </lineage>
</organism>
<comment type="catalytic activity">
    <reaction evidence="6">
        <text>cytidine(1402) in 16S rRNA + S-adenosyl-L-methionine = 2'-O-methylcytidine(1402) in 16S rRNA + S-adenosyl-L-homocysteine + H(+)</text>
        <dbReference type="Rhea" id="RHEA:42924"/>
        <dbReference type="Rhea" id="RHEA-COMP:10285"/>
        <dbReference type="Rhea" id="RHEA-COMP:10286"/>
        <dbReference type="ChEBI" id="CHEBI:15378"/>
        <dbReference type="ChEBI" id="CHEBI:57856"/>
        <dbReference type="ChEBI" id="CHEBI:59789"/>
        <dbReference type="ChEBI" id="CHEBI:74495"/>
        <dbReference type="ChEBI" id="CHEBI:82748"/>
        <dbReference type="EC" id="2.1.1.198"/>
    </reaction>
</comment>
<evidence type="ECO:0000256" key="5">
    <source>
        <dbReference type="ARBA" id="ARBA00022691"/>
    </source>
</evidence>
<dbReference type="GO" id="GO:0070677">
    <property type="term" value="F:rRNA (cytosine-2'-O-)-methyltransferase activity"/>
    <property type="evidence" value="ECO:0007669"/>
    <property type="project" value="UniProtKB-UniRule"/>
</dbReference>
<dbReference type="GO" id="GO:0005737">
    <property type="term" value="C:cytoplasm"/>
    <property type="evidence" value="ECO:0007669"/>
    <property type="project" value="UniProtKB-SubCell"/>
</dbReference>
<evidence type="ECO:0000256" key="4">
    <source>
        <dbReference type="ARBA" id="ARBA00022679"/>
    </source>
</evidence>
<dbReference type="FunFam" id="3.30.950.10:FF:000002">
    <property type="entry name" value="Ribosomal RNA small subunit methyltransferase I"/>
    <property type="match status" value="1"/>
</dbReference>
<evidence type="ECO:0000256" key="1">
    <source>
        <dbReference type="ARBA" id="ARBA00022490"/>
    </source>
</evidence>
<dbReference type="SUPFAM" id="SSF53790">
    <property type="entry name" value="Tetrapyrrole methylase"/>
    <property type="match status" value="1"/>
</dbReference>
<dbReference type="PANTHER" id="PTHR46111">
    <property type="entry name" value="RIBOSOMAL RNA SMALL SUBUNIT METHYLTRANSFERASE I"/>
    <property type="match status" value="1"/>
</dbReference>
<feature type="domain" description="Tetrapyrrole methylase" evidence="7">
    <location>
        <begin position="33"/>
        <end position="229"/>
    </location>
</feature>
<keyword evidence="1 6" id="KW-0963">Cytoplasm</keyword>
<dbReference type="EMBL" id="JACHIG010000006">
    <property type="protein sequence ID" value="MBB5033624.1"/>
    <property type="molecule type" value="Genomic_DNA"/>
</dbReference>
<accession>A0A7W7YCK1</accession>
<comment type="caution">
    <text evidence="8">The sequence shown here is derived from an EMBL/GenBank/DDBJ whole genome shotgun (WGS) entry which is preliminary data.</text>
</comment>